<dbReference type="GO" id="GO:0033557">
    <property type="term" value="C:Slx1-Slx4 complex"/>
    <property type="evidence" value="ECO:0007669"/>
    <property type="project" value="TreeGrafter"/>
</dbReference>
<dbReference type="GO" id="GO:0000712">
    <property type="term" value="P:resolution of meiotic recombination intermediates"/>
    <property type="evidence" value="ECO:0007669"/>
    <property type="project" value="TreeGrafter"/>
</dbReference>
<reference evidence="3" key="2">
    <citation type="submission" date="2017-12" db="EMBL/GenBank/DDBJ databases">
        <title>Genome sequence of the Bar-tailed Godwit (Limosa lapponica baueri).</title>
        <authorList>
            <person name="Lima N.C.B."/>
            <person name="Parody-Merino A.M."/>
            <person name="Battley P.F."/>
            <person name="Fidler A.E."/>
            <person name="Prosdocimi F."/>
        </authorList>
    </citation>
    <scope>NUCLEOTIDE SEQUENCE [LARGE SCALE GENOMIC DNA]</scope>
</reference>
<dbReference type="PANTHER" id="PTHR21541:SF3">
    <property type="entry name" value="STRUCTURE-SPECIFIC ENDONUCLEASE SUBUNIT SLX4"/>
    <property type="match status" value="1"/>
</dbReference>
<keyword evidence="3" id="KW-1185">Reference proteome</keyword>
<keyword evidence="2" id="KW-0540">Nuclease</keyword>
<dbReference type="GO" id="GO:0004519">
    <property type="term" value="F:endonuclease activity"/>
    <property type="evidence" value="ECO:0007669"/>
    <property type="project" value="UniProtKB-KW"/>
</dbReference>
<evidence type="ECO:0000256" key="1">
    <source>
        <dbReference type="SAM" id="MobiDB-lite"/>
    </source>
</evidence>
<feature type="region of interest" description="Disordered" evidence="1">
    <location>
        <begin position="19"/>
        <end position="108"/>
    </location>
</feature>
<keyword evidence="2" id="KW-0255">Endonuclease</keyword>
<evidence type="ECO:0000313" key="3">
    <source>
        <dbReference type="Proteomes" id="UP000233556"/>
    </source>
</evidence>
<gene>
    <name evidence="2" type="ORF">llap_19473</name>
</gene>
<dbReference type="EMBL" id="KZ515165">
    <property type="protein sequence ID" value="PKU30223.1"/>
    <property type="molecule type" value="Genomic_DNA"/>
</dbReference>
<evidence type="ECO:0000313" key="2">
    <source>
        <dbReference type="EMBL" id="PKU30223.1"/>
    </source>
</evidence>
<dbReference type="OrthoDB" id="5576441at2759"/>
<reference evidence="3" key="1">
    <citation type="submission" date="2017-11" db="EMBL/GenBank/DDBJ databases">
        <authorList>
            <person name="Lima N.C."/>
            <person name="Parody-Merino A.M."/>
            <person name="Battley P.F."/>
            <person name="Fidler A.E."/>
            <person name="Prosdocimi F."/>
        </authorList>
    </citation>
    <scope>NUCLEOTIDE SEQUENCE [LARGE SCALE GENOMIC DNA]</scope>
</reference>
<sequence>MDEQDNDFKELWANLLGRAKKKAGDAEAAKTAQSRSKTTAAKSKLRGGKAAAKSQNHHHLPATKATNLSQDLGPKEQPLVQKEDGDAVACSSGETAQGDGKRSPFPASQLGTVATECSQRTLTVNTLSGCSQTTLSFHPATQPGTCSSPTSKMSLAGSKVRVAELVVERMQQFKRVAPEQLKHSTGHSSPKSTADVDFPDESQEQNPPENDTHHLPSMEHDGALALALQQETKEEALASLEDVGLFFCQICQKDLSAMNTTRREQHVNR</sequence>
<feature type="region of interest" description="Disordered" evidence="1">
    <location>
        <begin position="176"/>
        <end position="224"/>
    </location>
</feature>
<organism evidence="2 3">
    <name type="scientific">Limosa lapponica baueri</name>
    <dbReference type="NCBI Taxonomy" id="1758121"/>
    <lineage>
        <taxon>Eukaryota</taxon>
        <taxon>Metazoa</taxon>
        <taxon>Chordata</taxon>
        <taxon>Craniata</taxon>
        <taxon>Vertebrata</taxon>
        <taxon>Euteleostomi</taxon>
        <taxon>Archelosauria</taxon>
        <taxon>Archosauria</taxon>
        <taxon>Dinosauria</taxon>
        <taxon>Saurischia</taxon>
        <taxon>Theropoda</taxon>
        <taxon>Coelurosauria</taxon>
        <taxon>Aves</taxon>
        <taxon>Neognathae</taxon>
        <taxon>Neoaves</taxon>
        <taxon>Charadriiformes</taxon>
        <taxon>Scolopacidae</taxon>
        <taxon>Limosa</taxon>
    </lineage>
</organism>
<accession>A0A2I0T8U2</accession>
<name>A0A2I0T8U2_LIMLA</name>
<dbReference type="PANTHER" id="PTHR21541">
    <property type="entry name" value="BTB POZ DOMAIN CONTAINING 12"/>
    <property type="match status" value="1"/>
</dbReference>
<keyword evidence="2" id="KW-0378">Hydrolase</keyword>
<dbReference type="AlphaFoldDB" id="A0A2I0T8U2"/>
<protein>
    <submittedName>
        <fullName evidence="2">Structure-specific endonuclease subunit slx4</fullName>
    </submittedName>
</protein>
<proteinExistence type="predicted"/>
<feature type="compositionally biased region" description="Basic and acidic residues" evidence="1">
    <location>
        <begin position="210"/>
        <end position="222"/>
    </location>
</feature>
<dbReference type="Proteomes" id="UP000233556">
    <property type="component" value="Unassembled WGS sequence"/>
</dbReference>